<dbReference type="SUPFAM" id="SSF52540">
    <property type="entry name" value="P-loop containing nucleoside triphosphate hydrolases"/>
    <property type="match status" value="1"/>
</dbReference>
<keyword evidence="6" id="KW-0067">ATP-binding</keyword>
<dbReference type="InterPro" id="IPR051782">
    <property type="entry name" value="ABC_Transporter_VariousFunc"/>
</dbReference>
<evidence type="ECO:0000256" key="9">
    <source>
        <dbReference type="ARBA" id="ARBA00038388"/>
    </source>
</evidence>
<dbReference type="InterPro" id="IPR003593">
    <property type="entry name" value="AAA+_ATPase"/>
</dbReference>
<keyword evidence="2" id="KW-0813">Transport</keyword>
<evidence type="ECO:0000256" key="6">
    <source>
        <dbReference type="ARBA" id="ARBA00022840"/>
    </source>
</evidence>
<dbReference type="InterPro" id="IPR027417">
    <property type="entry name" value="P-loop_NTPase"/>
</dbReference>
<evidence type="ECO:0000256" key="1">
    <source>
        <dbReference type="ARBA" id="ARBA00004429"/>
    </source>
</evidence>
<evidence type="ECO:0000256" key="8">
    <source>
        <dbReference type="ARBA" id="ARBA00023136"/>
    </source>
</evidence>
<dbReference type="SMART" id="SM00382">
    <property type="entry name" value="AAA"/>
    <property type="match status" value="1"/>
</dbReference>
<dbReference type="PANTHER" id="PTHR42939:SF1">
    <property type="entry name" value="ABC TRANSPORTER ATP-BINDING PROTEIN ALBC-RELATED"/>
    <property type="match status" value="1"/>
</dbReference>
<dbReference type="Pfam" id="PF02687">
    <property type="entry name" value="FtsX"/>
    <property type="match status" value="1"/>
</dbReference>
<reference evidence="11 12" key="1">
    <citation type="submission" date="2019-03" db="EMBL/GenBank/DDBJ databases">
        <title>Genomic Encyclopedia of Type Strains, Phase IV (KMG-IV): sequencing the most valuable type-strain genomes for metagenomic binning, comparative biology and taxonomic classification.</title>
        <authorList>
            <person name="Goeker M."/>
        </authorList>
    </citation>
    <scope>NUCLEOTIDE SEQUENCE [LARGE SCALE GENOMIC DNA]</scope>
    <source>
        <strain evidence="11 12">DSM 29487</strain>
    </source>
</reference>
<evidence type="ECO:0000256" key="5">
    <source>
        <dbReference type="ARBA" id="ARBA00022741"/>
    </source>
</evidence>
<dbReference type="AlphaFoldDB" id="A0A4R3YI39"/>
<sequence>MLEIKDIHISFDRNIFNNTQIQFYSSSIHAIVGKSGSGKTTFLKSIIHDSSFSQSKMYYNHEEIHQKDDFVRNHVAYVDQLGSYFPNMSIKQHFQFYAEMKKEKIDVQKINRCLEKVNLNNVNINKLPSVLSIGERKRMLIALAIFCDKDIIILDEPTASLDKKNISLLKKILVSLEDKTIILTTHTPEILEICNVIYKIENQEFHCQKNDIDETQETEIKLRNNYQFSPIKYFRYKSLIQWIQYIGIIVISLFILIQSSLIVNSFLKTTNVSSQAINQSSKEMLFIRSREGEIVWDYNPSSGSHDSKPFDEDNLSKIKHMEGVKEIKKFEELTLFNPHSEESQTLQIVNKNGTTKNYTINVSEGYDLRVYPYYESNDFNDHDNGVYISYGLSQVYKIHEGDTIKAKFYIPKDQYIKGSGLDYRSVTYTLRELEFKVSKIIKKDDGYETGVTDLIIYIPYENLMNIMSHIDKKEEIISSYYIDNVLSKQVSAQPYTMNEYVLFVDEDYVADINNSILEMDDEYDTFSRYLGQLEYDKMMKEAFQTKLLSFAAICSVGLIALLTTQYFLMKSRKKEFQILEDSGVQDKDTKKSLLLENSMYFIIISIAGFLWLYINREQYAYITQYLAVLGISFILLLLMHAVSHLVLKKK</sequence>
<dbReference type="Proteomes" id="UP000295515">
    <property type="component" value="Unassembled WGS sequence"/>
</dbReference>
<dbReference type="PANTHER" id="PTHR42939">
    <property type="entry name" value="ABC TRANSPORTER ATP-BINDING PROTEIN ALBC-RELATED"/>
    <property type="match status" value="1"/>
</dbReference>
<keyword evidence="12" id="KW-1185">Reference proteome</keyword>
<proteinExistence type="inferred from homology"/>
<keyword evidence="7" id="KW-1133">Transmembrane helix</keyword>
<dbReference type="GO" id="GO:0005524">
    <property type="term" value="F:ATP binding"/>
    <property type="evidence" value="ECO:0007669"/>
    <property type="project" value="UniProtKB-KW"/>
</dbReference>
<dbReference type="PROSITE" id="PS50893">
    <property type="entry name" value="ABC_TRANSPORTER_2"/>
    <property type="match status" value="1"/>
</dbReference>
<name>A0A4R3YI39_9FIRM</name>
<evidence type="ECO:0000256" key="3">
    <source>
        <dbReference type="ARBA" id="ARBA00022475"/>
    </source>
</evidence>
<organism evidence="11 12">
    <name type="scientific">Longibaculum muris</name>
    <dbReference type="NCBI Taxonomy" id="1796628"/>
    <lineage>
        <taxon>Bacteria</taxon>
        <taxon>Bacillati</taxon>
        <taxon>Bacillota</taxon>
        <taxon>Erysipelotrichia</taxon>
        <taxon>Erysipelotrichales</taxon>
        <taxon>Coprobacillaceae</taxon>
        <taxon>Longibaculum</taxon>
    </lineage>
</organism>
<evidence type="ECO:0000256" key="2">
    <source>
        <dbReference type="ARBA" id="ARBA00022448"/>
    </source>
</evidence>
<dbReference type="Gene3D" id="3.40.50.300">
    <property type="entry name" value="P-loop containing nucleotide triphosphate hydrolases"/>
    <property type="match status" value="1"/>
</dbReference>
<comment type="similarity">
    <text evidence="9">Belongs to the ABC transporter superfamily. Macrolide exporter (TC 3.A.1.122) family.</text>
</comment>
<dbReference type="InterPro" id="IPR003838">
    <property type="entry name" value="ABC3_permease_C"/>
</dbReference>
<comment type="subcellular location">
    <subcellularLocation>
        <location evidence="1">Cell inner membrane</location>
        <topology evidence="1">Multi-pass membrane protein</topology>
    </subcellularLocation>
</comment>
<dbReference type="Pfam" id="PF00005">
    <property type="entry name" value="ABC_tran"/>
    <property type="match status" value="1"/>
</dbReference>
<comment type="caution">
    <text evidence="11">The sequence shown here is derived from an EMBL/GenBank/DDBJ whole genome shotgun (WGS) entry which is preliminary data.</text>
</comment>
<evidence type="ECO:0000259" key="10">
    <source>
        <dbReference type="PROSITE" id="PS50893"/>
    </source>
</evidence>
<dbReference type="GeneID" id="98916599"/>
<dbReference type="RefSeq" id="WP_066448815.1">
    <property type="nucleotide sequence ID" value="NZ_JANKBF010000024.1"/>
</dbReference>
<dbReference type="GO" id="GO:0016887">
    <property type="term" value="F:ATP hydrolysis activity"/>
    <property type="evidence" value="ECO:0007669"/>
    <property type="project" value="InterPro"/>
</dbReference>
<gene>
    <name evidence="11" type="ORF">EDD60_12918</name>
</gene>
<keyword evidence="8" id="KW-0472">Membrane</keyword>
<accession>A0A4R3YI39</accession>
<dbReference type="EMBL" id="SMCQ01000029">
    <property type="protein sequence ID" value="TCV91751.1"/>
    <property type="molecule type" value="Genomic_DNA"/>
</dbReference>
<dbReference type="InterPro" id="IPR003439">
    <property type="entry name" value="ABC_transporter-like_ATP-bd"/>
</dbReference>
<keyword evidence="3" id="KW-1003">Cell membrane</keyword>
<dbReference type="GO" id="GO:0005886">
    <property type="term" value="C:plasma membrane"/>
    <property type="evidence" value="ECO:0007669"/>
    <property type="project" value="UniProtKB-SubCell"/>
</dbReference>
<evidence type="ECO:0000313" key="12">
    <source>
        <dbReference type="Proteomes" id="UP000295515"/>
    </source>
</evidence>
<evidence type="ECO:0000256" key="7">
    <source>
        <dbReference type="ARBA" id="ARBA00022989"/>
    </source>
</evidence>
<protein>
    <submittedName>
        <fullName evidence="11">ABC-type multidrug transport system ATPase subunit</fullName>
    </submittedName>
</protein>
<evidence type="ECO:0000256" key="4">
    <source>
        <dbReference type="ARBA" id="ARBA00022692"/>
    </source>
</evidence>
<keyword evidence="5" id="KW-0547">Nucleotide-binding</keyword>
<keyword evidence="4" id="KW-0812">Transmembrane</keyword>
<feature type="domain" description="ABC transporter" evidence="10">
    <location>
        <begin position="2"/>
        <end position="227"/>
    </location>
</feature>
<evidence type="ECO:0000313" key="11">
    <source>
        <dbReference type="EMBL" id="TCV91751.1"/>
    </source>
</evidence>